<organism evidence="3 4">
    <name type="scientific">Streptococcus hillyeri</name>
    <dbReference type="NCBI Taxonomy" id="2282420"/>
    <lineage>
        <taxon>Bacteria</taxon>
        <taxon>Bacillati</taxon>
        <taxon>Bacillota</taxon>
        <taxon>Bacilli</taxon>
        <taxon>Lactobacillales</taxon>
        <taxon>Streptococcaceae</taxon>
        <taxon>Streptococcus</taxon>
    </lineage>
</organism>
<evidence type="ECO:0000313" key="3">
    <source>
        <dbReference type="EMBL" id="RLY03802.1"/>
    </source>
</evidence>
<dbReference type="PROSITE" id="PS50846">
    <property type="entry name" value="HMA_2"/>
    <property type="match status" value="1"/>
</dbReference>
<dbReference type="InterPro" id="IPR006121">
    <property type="entry name" value="HMA_dom"/>
</dbReference>
<dbReference type="CDD" id="cd00371">
    <property type="entry name" value="HMA"/>
    <property type="match status" value="1"/>
</dbReference>
<dbReference type="SUPFAM" id="SSF55008">
    <property type="entry name" value="HMA, heavy metal-associated domain"/>
    <property type="match status" value="1"/>
</dbReference>
<dbReference type="InterPro" id="IPR036163">
    <property type="entry name" value="HMA_dom_sf"/>
</dbReference>
<dbReference type="Gene3D" id="3.30.70.100">
    <property type="match status" value="1"/>
</dbReference>
<dbReference type="Proteomes" id="UP000279194">
    <property type="component" value="Unassembled WGS sequence"/>
</dbReference>
<gene>
    <name evidence="3" type="ORF">EAF07_04540</name>
</gene>
<evidence type="ECO:0000256" key="1">
    <source>
        <dbReference type="ARBA" id="ARBA00022723"/>
    </source>
</evidence>
<dbReference type="AlphaFoldDB" id="A0A3L9DX92"/>
<keyword evidence="4" id="KW-1185">Reference proteome</keyword>
<sequence>MKTYQILGMKCDGCVKTVTEKLSKVPGVKSVQVDLEKKQATIEGKPLKFLLKGALKGTKFELGEEV</sequence>
<dbReference type="RefSeq" id="WP_121835104.1">
    <property type="nucleotide sequence ID" value="NZ_CP163513.1"/>
</dbReference>
<feature type="domain" description="HMA" evidence="2">
    <location>
        <begin position="1"/>
        <end position="63"/>
    </location>
</feature>
<dbReference type="PROSITE" id="PS01047">
    <property type="entry name" value="HMA_1"/>
    <property type="match status" value="1"/>
</dbReference>
<dbReference type="OrthoDB" id="9813965at2"/>
<proteinExistence type="predicted"/>
<comment type="caution">
    <text evidence="3">The sequence shown here is derived from an EMBL/GenBank/DDBJ whole genome shotgun (WGS) entry which is preliminary data.</text>
</comment>
<protein>
    <submittedName>
        <fullName evidence="3">Heavy-metal-associated domain-containing protein</fullName>
    </submittedName>
</protein>
<dbReference type="GO" id="GO:0046872">
    <property type="term" value="F:metal ion binding"/>
    <property type="evidence" value="ECO:0007669"/>
    <property type="project" value="UniProtKB-KW"/>
</dbReference>
<keyword evidence="1" id="KW-0479">Metal-binding</keyword>
<dbReference type="EMBL" id="RCVM01000006">
    <property type="protein sequence ID" value="RLY03802.1"/>
    <property type="molecule type" value="Genomic_DNA"/>
</dbReference>
<dbReference type="Pfam" id="PF00403">
    <property type="entry name" value="HMA"/>
    <property type="match status" value="1"/>
</dbReference>
<accession>A0A3L9DX92</accession>
<name>A0A3L9DX92_9STRE</name>
<dbReference type="InterPro" id="IPR017969">
    <property type="entry name" value="Heavy-metal-associated_CS"/>
</dbReference>
<evidence type="ECO:0000259" key="2">
    <source>
        <dbReference type="PROSITE" id="PS50846"/>
    </source>
</evidence>
<reference evidence="3 4" key="1">
    <citation type="submission" date="2018-10" db="EMBL/GenBank/DDBJ databases">
        <title>Streptococcus hillyeri sp. nov., isolated from equine tracheal sample.</title>
        <authorList>
            <person name="Macfadyen A.C."/>
            <person name="Waller A."/>
            <person name="Paterson G.K."/>
        </authorList>
    </citation>
    <scope>NUCLEOTIDE SEQUENCE [LARGE SCALE GENOMIC DNA]</scope>
    <source>
        <strain evidence="3 4">28462</strain>
    </source>
</reference>
<evidence type="ECO:0000313" key="4">
    <source>
        <dbReference type="Proteomes" id="UP000279194"/>
    </source>
</evidence>